<dbReference type="AlphaFoldDB" id="A0AAQ3XHD8"/>
<evidence type="ECO:0000256" key="5">
    <source>
        <dbReference type="ARBA" id="ARBA00022737"/>
    </source>
</evidence>
<evidence type="ECO:0000256" key="1">
    <source>
        <dbReference type="ARBA" id="ARBA00004201"/>
    </source>
</evidence>
<feature type="non-terminal residue" evidence="10">
    <location>
        <position position="809"/>
    </location>
</feature>
<keyword evidence="11" id="KW-1185">Reference proteome</keyword>
<dbReference type="EMBL" id="CP144754">
    <property type="protein sequence ID" value="WVZ99846.1"/>
    <property type="molecule type" value="Genomic_DNA"/>
</dbReference>
<evidence type="ECO:0000256" key="2">
    <source>
        <dbReference type="ARBA" id="ARBA00009639"/>
    </source>
</evidence>
<accession>A0AAQ3XHD8</accession>
<evidence type="ECO:0000313" key="11">
    <source>
        <dbReference type="Proteomes" id="UP001341281"/>
    </source>
</evidence>
<evidence type="ECO:0000256" key="3">
    <source>
        <dbReference type="ARBA" id="ARBA00022490"/>
    </source>
</evidence>
<gene>
    <name evidence="10" type="ORF">U9M48_045087</name>
</gene>
<comment type="subcellular location">
    <subcellularLocation>
        <location evidence="1">Cytoplasm</location>
        <location evidence="1">P-body</location>
    </subcellularLocation>
</comment>
<dbReference type="PROSITE" id="PS50082">
    <property type="entry name" value="WD_REPEATS_2"/>
    <property type="match status" value="2"/>
</dbReference>
<keyword evidence="3" id="KW-0963">Cytoplasm</keyword>
<dbReference type="PANTHER" id="PTHR15598:SF5">
    <property type="entry name" value="ENHANCER OF MRNA-DECAPPING PROTEIN 4"/>
    <property type="match status" value="1"/>
</dbReference>
<evidence type="ECO:0000256" key="7">
    <source>
        <dbReference type="SAM" id="Coils"/>
    </source>
</evidence>
<comment type="similarity">
    <text evidence="2">Belongs to the WD repeat EDC4 family.</text>
</comment>
<dbReference type="InterPro" id="IPR001680">
    <property type="entry name" value="WD40_rpt"/>
</dbReference>
<feature type="compositionally biased region" description="Low complexity" evidence="8">
    <location>
        <begin position="1"/>
        <end position="15"/>
    </location>
</feature>
<evidence type="ECO:0000256" key="4">
    <source>
        <dbReference type="ARBA" id="ARBA00022574"/>
    </source>
</evidence>
<evidence type="ECO:0000313" key="10">
    <source>
        <dbReference type="EMBL" id="WVZ99846.1"/>
    </source>
</evidence>
<dbReference type="InterPro" id="IPR015943">
    <property type="entry name" value="WD40/YVTN_repeat-like_dom_sf"/>
</dbReference>
<dbReference type="GO" id="GO:0000932">
    <property type="term" value="C:P-body"/>
    <property type="evidence" value="ECO:0007669"/>
    <property type="project" value="UniProtKB-SubCell"/>
</dbReference>
<dbReference type="InterPro" id="IPR036322">
    <property type="entry name" value="WD40_repeat_dom_sf"/>
</dbReference>
<evidence type="ECO:0000259" key="9">
    <source>
        <dbReference type="Pfam" id="PF16529"/>
    </source>
</evidence>
<feature type="region of interest" description="Disordered" evidence="8">
    <location>
        <begin position="557"/>
        <end position="610"/>
    </location>
</feature>
<keyword evidence="4 6" id="KW-0853">WD repeat</keyword>
<sequence length="809" mass="88177">MATATGAPIFPAAAGGPAGPPPPSGSYSYTPVTLPFHGGPYIQYPQDPHAMPRPVVSLPMPNPNLNPNSNATPNAAAPGPNSGARLMQLLGNLGPTQLETAVSMAPPTSEFVQPQPLPAMPSAPPARMLSSTSIKGRLLGGGERAVHDVDSRLPGEAQPPQLEVTPITKFTSDPGLVLGRQLAANRTYIVYGLKLGNIRVLSINTSLRSLLRGHTQRVTDMAFFAEDVHCLASASVDGRIYVWRIDEGPDEENKPQITGKIEIAIQIVCDAETYHPRICWHSHKQEILFVGIGNCVLRIDMTKVGRGSDFTVEEPVKCHLDKLIDGIHLVGKHDGDVVDLSISQWMSTRLASGSKDGTVKIWDDRRPVPLSILKPHDGQAVYLVAFLTAPEHPNHINLITAGPLNREIKIWASTNEDGWLLPSDSETWSCTQTLELVSSLEPRAEEAFFNQVTVLPQASLILLANAKKNAVYAVHVEYGPDPASTRLDYIADFTVAMPILGLTGTHENHSDGEQVVEVHCVQTMNCSPPTADTTGFGRDPAISRVYEAPLQAAATKSSRGTSFTDSYPVGASSKAPTVDQSADFVLRPSPPSAPHASKMELAGPAPGTRDIDQSALYHTTNRNMERDALERQDTPMPTRSCFPEVAATQGMLQQVNLINKLEVNHLRKILKKHKKDTKGDKNLFARRVCEGIGLDSLPINTLRILCKEVGIQMSYDKKTDLLSKLKTPMKDSAALIEKERRETRLTSGHGRESNIEGIKEELEKKIQKLEEDNVSLIDRLKVAEALIVEKDAQICEAKQLRKKMNITIL</sequence>
<dbReference type="Pfam" id="PF16529">
    <property type="entry name" value="Ge1_WD40"/>
    <property type="match status" value="1"/>
</dbReference>
<evidence type="ECO:0000256" key="8">
    <source>
        <dbReference type="SAM" id="MobiDB-lite"/>
    </source>
</evidence>
<dbReference type="SMART" id="SM00320">
    <property type="entry name" value="WD40"/>
    <property type="match status" value="3"/>
</dbReference>
<dbReference type="FunFam" id="2.130.10.10:FF:000232">
    <property type="entry name" value="enhancer of mRNA-decapping protein 4"/>
    <property type="match status" value="1"/>
</dbReference>
<dbReference type="PROSITE" id="PS50294">
    <property type="entry name" value="WD_REPEATS_REGION"/>
    <property type="match status" value="2"/>
</dbReference>
<protein>
    <recommendedName>
        <fullName evidence="9">Enhancer of mRNA-decapping protein 4 WD40 repeat region domain-containing protein</fullName>
    </recommendedName>
</protein>
<feature type="coiled-coil region" evidence="7">
    <location>
        <begin position="752"/>
        <end position="786"/>
    </location>
</feature>
<keyword evidence="5" id="KW-0677">Repeat</keyword>
<feature type="repeat" description="WD" evidence="6">
    <location>
        <begin position="330"/>
        <end position="363"/>
    </location>
</feature>
<feature type="domain" description="Enhancer of mRNA-decapping protein 4 WD40 repeat region" evidence="9">
    <location>
        <begin position="165"/>
        <end position="280"/>
    </location>
</feature>
<evidence type="ECO:0000256" key="6">
    <source>
        <dbReference type="PROSITE-ProRule" id="PRU00221"/>
    </source>
</evidence>
<feature type="region of interest" description="Disordered" evidence="8">
    <location>
        <begin position="1"/>
        <end position="26"/>
    </location>
</feature>
<organism evidence="10 11">
    <name type="scientific">Paspalum notatum var. saurae</name>
    <dbReference type="NCBI Taxonomy" id="547442"/>
    <lineage>
        <taxon>Eukaryota</taxon>
        <taxon>Viridiplantae</taxon>
        <taxon>Streptophyta</taxon>
        <taxon>Embryophyta</taxon>
        <taxon>Tracheophyta</taxon>
        <taxon>Spermatophyta</taxon>
        <taxon>Magnoliopsida</taxon>
        <taxon>Liliopsida</taxon>
        <taxon>Poales</taxon>
        <taxon>Poaceae</taxon>
        <taxon>PACMAD clade</taxon>
        <taxon>Panicoideae</taxon>
        <taxon>Andropogonodae</taxon>
        <taxon>Paspaleae</taxon>
        <taxon>Paspalinae</taxon>
        <taxon>Paspalum</taxon>
    </lineage>
</organism>
<keyword evidence="7" id="KW-0175">Coiled coil</keyword>
<dbReference type="Gene3D" id="2.130.10.10">
    <property type="entry name" value="YVTN repeat-like/Quinoprotein amine dehydrogenase"/>
    <property type="match status" value="1"/>
</dbReference>
<dbReference type="InterPro" id="IPR032401">
    <property type="entry name" value="EDC4_WD40"/>
</dbReference>
<dbReference type="Pfam" id="PF00400">
    <property type="entry name" value="WD40"/>
    <property type="match status" value="1"/>
</dbReference>
<dbReference type="GO" id="GO:0031087">
    <property type="term" value="P:deadenylation-independent decapping of nuclear-transcribed mRNA"/>
    <property type="evidence" value="ECO:0007669"/>
    <property type="project" value="InterPro"/>
</dbReference>
<dbReference type="InterPro" id="IPR045152">
    <property type="entry name" value="EDC4-like"/>
</dbReference>
<feature type="repeat" description="WD" evidence="6">
    <location>
        <begin position="211"/>
        <end position="253"/>
    </location>
</feature>
<dbReference type="SUPFAM" id="SSF50978">
    <property type="entry name" value="WD40 repeat-like"/>
    <property type="match status" value="1"/>
</dbReference>
<name>A0AAQ3XHD8_PASNO</name>
<reference evidence="10 11" key="1">
    <citation type="submission" date="2024-02" db="EMBL/GenBank/DDBJ databases">
        <title>High-quality chromosome-scale genome assembly of Pensacola bahiagrass (Paspalum notatum Flugge var. saurae).</title>
        <authorList>
            <person name="Vega J.M."/>
            <person name="Podio M."/>
            <person name="Orjuela J."/>
            <person name="Siena L.A."/>
            <person name="Pessino S.C."/>
            <person name="Combes M.C."/>
            <person name="Mariac C."/>
            <person name="Albertini E."/>
            <person name="Pupilli F."/>
            <person name="Ortiz J.P.A."/>
            <person name="Leblanc O."/>
        </authorList>
    </citation>
    <scope>NUCLEOTIDE SEQUENCE [LARGE SCALE GENOMIC DNA]</scope>
    <source>
        <strain evidence="10">R1</strain>
        <tissue evidence="10">Leaf</tissue>
    </source>
</reference>
<dbReference type="Proteomes" id="UP001341281">
    <property type="component" value="Chromosome 10"/>
</dbReference>
<dbReference type="PANTHER" id="PTHR15598">
    <property type="entry name" value="ENHANCER OF MRNA-DECAPPING PROTEIN 4"/>
    <property type="match status" value="1"/>
</dbReference>
<proteinExistence type="inferred from homology"/>